<organism evidence="2 3">
    <name type="scientific">Mycena pura</name>
    <dbReference type="NCBI Taxonomy" id="153505"/>
    <lineage>
        <taxon>Eukaryota</taxon>
        <taxon>Fungi</taxon>
        <taxon>Dikarya</taxon>
        <taxon>Basidiomycota</taxon>
        <taxon>Agaricomycotina</taxon>
        <taxon>Agaricomycetes</taxon>
        <taxon>Agaricomycetidae</taxon>
        <taxon>Agaricales</taxon>
        <taxon>Marasmiineae</taxon>
        <taxon>Mycenaceae</taxon>
        <taxon>Mycena</taxon>
    </lineage>
</organism>
<dbReference type="AlphaFoldDB" id="A0AAD6Y161"/>
<accession>A0AAD6Y161</accession>
<proteinExistence type="predicted"/>
<feature type="domain" description="Retrovirus-related Pol polyprotein from transposon TNT 1-94-like beta-barrel" evidence="1">
    <location>
        <begin position="207"/>
        <end position="252"/>
    </location>
</feature>
<evidence type="ECO:0000313" key="3">
    <source>
        <dbReference type="Proteomes" id="UP001219525"/>
    </source>
</evidence>
<evidence type="ECO:0000259" key="1">
    <source>
        <dbReference type="Pfam" id="PF22936"/>
    </source>
</evidence>
<name>A0AAD6Y161_9AGAR</name>
<comment type="caution">
    <text evidence="2">The sequence shown here is derived from an EMBL/GenBank/DDBJ whole genome shotgun (WGS) entry which is preliminary data.</text>
</comment>
<dbReference type="InterPro" id="IPR054722">
    <property type="entry name" value="PolX-like_BBD"/>
</dbReference>
<sequence>MGPSTDSMSSTSQLKITRLPKLKDDGSNWINYQALAMNTLTAKGLRRHVVGTIKAPPELVARDSSFYLPGRLAPLSDDELEEHETKLDEYLQKQAQVREVIYQTVSEATFMRIKSAPMAQLMLQQLIAIFEGKGEMVQIDTLTRLQSLRCLEDGDVILHITEMKRLKEALDSMSAPIADAQFSAYIKASLPPEKFGALLTTKPKDILIDAGATRHFSPDRSSFLNFEEIPPVPIRAADGRTFSATGRGDIKV</sequence>
<evidence type="ECO:0000313" key="2">
    <source>
        <dbReference type="EMBL" id="KAJ7191819.1"/>
    </source>
</evidence>
<reference evidence="2" key="1">
    <citation type="submission" date="2023-03" db="EMBL/GenBank/DDBJ databases">
        <title>Massive genome expansion in bonnet fungi (Mycena s.s.) driven by repeated elements and novel gene families across ecological guilds.</title>
        <authorList>
            <consortium name="Lawrence Berkeley National Laboratory"/>
            <person name="Harder C.B."/>
            <person name="Miyauchi S."/>
            <person name="Viragh M."/>
            <person name="Kuo A."/>
            <person name="Thoen E."/>
            <person name="Andreopoulos B."/>
            <person name="Lu D."/>
            <person name="Skrede I."/>
            <person name="Drula E."/>
            <person name="Henrissat B."/>
            <person name="Morin E."/>
            <person name="Kohler A."/>
            <person name="Barry K."/>
            <person name="LaButti K."/>
            <person name="Morin E."/>
            <person name="Salamov A."/>
            <person name="Lipzen A."/>
            <person name="Mereny Z."/>
            <person name="Hegedus B."/>
            <person name="Baldrian P."/>
            <person name="Stursova M."/>
            <person name="Weitz H."/>
            <person name="Taylor A."/>
            <person name="Grigoriev I.V."/>
            <person name="Nagy L.G."/>
            <person name="Martin F."/>
            <person name="Kauserud H."/>
        </authorList>
    </citation>
    <scope>NUCLEOTIDE SEQUENCE</scope>
    <source>
        <strain evidence="2">9144</strain>
    </source>
</reference>
<dbReference type="Pfam" id="PF22936">
    <property type="entry name" value="Pol_BBD"/>
    <property type="match status" value="1"/>
</dbReference>
<dbReference type="Proteomes" id="UP001219525">
    <property type="component" value="Unassembled WGS sequence"/>
</dbReference>
<protein>
    <recommendedName>
        <fullName evidence="1">Retrovirus-related Pol polyprotein from transposon TNT 1-94-like beta-barrel domain-containing protein</fullName>
    </recommendedName>
</protein>
<dbReference type="EMBL" id="JARJCW010000128">
    <property type="protein sequence ID" value="KAJ7191819.1"/>
    <property type="molecule type" value="Genomic_DNA"/>
</dbReference>
<keyword evidence="3" id="KW-1185">Reference proteome</keyword>
<feature type="non-terminal residue" evidence="2">
    <location>
        <position position="1"/>
    </location>
</feature>
<gene>
    <name evidence="2" type="ORF">GGX14DRAFT_597081</name>
</gene>
<dbReference type="Pfam" id="PF14223">
    <property type="entry name" value="Retrotran_gag_2"/>
    <property type="match status" value="1"/>
</dbReference>